<dbReference type="GO" id="GO:0002183">
    <property type="term" value="P:cytoplasmic translational initiation"/>
    <property type="evidence" value="ECO:0007669"/>
    <property type="project" value="EnsemblFungi"/>
</dbReference>
<dbReference type="InterPro" id="IPR011004">
    <property type="entry name" value="Trimer_LpxA-like_sf"/>
</dbReference>
<protein>
    <recommendedName>
        <fullName evidence="7">Translation initiation factor eIF2B subunit epsilon</fullName>
    </recommendedName>
    <alternativeName>
        <fullName evidence="8">eIF2B GDP-GTP exchange factor subunit epsilon</fullName>
    </alternativeName>
</protein>
<dbReference type="InterPro" id="IPR016024">
    <property type="entry name" value="ARM-type_fold"/>
</dbReference>
<dbReference type="GO" id="GO:0003743">
    <property type="term" value="F:translation initiation factor activity"/>
    <property type="evidence" value="ECO:0007669"/>
    <property type="project" value="UniProtKB-KW"/>
</dbReference>
<dbReference type="FunFam" id="1.25.40.180:FF:000022">
    <property type="entry name" value="Translation initiation factor eIF-2B epsilon subunit"/>
    <property type="match status" value="1"/>
</dbReference>
<dbReference type="SUPFAM" id="SSF51161">
    <property type="entry name" value="Trimeric LpxA-like enzymes"/>
    <property type="match status" value="1"/>
</dbReference>
<evidence type="ECO:0000313" key="13">
    <source>
        <dbReference type="Proteomes" id="UP000019384"/>
    </source>
</evidence>
<dbReference type="Pfam" id="PF00483">
    <property type="entry name" value="NTP_transferase"/>
    <property type="match status" value="1"/>
</dbReference>
<dbReference type="CDD" id="cd11558">
    <property type="entry name" value="W2_eIF2B_epsilon"/>
    <property type="match status" value="1"/>
</dbReference>
<dbReference type="FunFam" id="3.90.550.10:FF:000066">
    <property type="entry name" value="Translation initiation factor eIF-2B subunit epsilon"/>
    <property type="match status" value="1"/>
</dbReference>
<dbReference type="Pfam" id="PF25084">
    <property type="entry name" value="LbH_EIF2B"/>
    <property type="match status" value="1"/>
</dbReference>
<comment type="similarity">
    <text evidence="2">Belongs to the eIF-2B gamma/epsilon subunits family.</text>
</comment>
<dbReference type="InterPro" id="IPR003307">
    <property type="entry name" value="W2_domain"/>
</dbReference>
<dbReference type="Gene3D" id="3.90.550.10">
    <property type="entry name" value="Spore Coat Polysaccharide Biosynthesis Protein SpsA, Chain A"/>
    <property type="match status" value="1"/>
</dbReference>
<keyword evidence="4" id="KW-0396">Initiation factor</keyword>
<dbReference type="InterPro" id="IPR029044">
    <property type="entry name" value="Nucleotide-diphossugar_trans"/>
</dbReference>
<reference evidence="12" key="2">
    <citation type="submission" date="2014-02" db="EMBL/GenBank/DDBJ databases">
        <title>Complete DNA sequence of /Kuraishia capsulata/ illustrates novel genomic features among budding yeasts (/Saccharomycotina/).</title>
        <authorList>
            <person name="Morales L."/>
            <person name="Noel B."/>
            <person name="Porcel B."/>
            <person name="Marcet-Houben M."/>
            <person name="Hullo M-F."/>
            <person name="Sacerdot C."/>
            <person name="Tekaia F."/>
            <person name="Leh-Louis V."/>
            <person name="Despons L."/>
            <person name="Khanna V."/>
            <person name="Aury J-M."/>
            <person name="Barbe V."/>
            <person name="Couloux A."/>
            <person name="Labadie K."/>
            <person name="Pelletier E."/>
            <person name="Souciet J-L."/>
            <person name="Boekhout T."/>
            <person name="Gabaldon T."/>
            <person name="Wincker P."/>
            <person name="Dujon B."/>
        </authorList>
    </citation>
    <scope>NUCLEOTIDE SEQUENCE</scope>
    <source>
        <strain evidence="12">CBS 1993</strain>
    </source>
</reference>
<evidence type="ECO:0000256" key="1">
    <source>
        <dbReference type="ARBA" id="ARBA00004514"/>
    </source>
</evidence>
<name>W6MUH3_9ASCO</name>
<dbReference type="RefSeq" id="XP_022461269.1">
    <property type="nucleotide sequence ID" value="XM_022600448.1"/>
</dbReference>
<evidence type="ECO:0000256" key="9">
    <source>
        <dbReference type="ARBA" id="ARBA00046432"/>
    </source>
</evidence>
<evidence type="ECO:0000256" key="6">
    <source>
        <dbReference type="ARBA" id="ARBA00022917"/>
    </source>
</evidence>
<dbReference type="EMBL" id="HG793130">
    <property type="protein sequence ID" value="CDK29282.1"/>
    <property type="molecule type" value="Genomic_DNA"/>
</dbReference>
<evidence type="ECO:0000256" key="7">
    <source>
        <dbReference type="ARBA" id="ARBA00044144"/>
    </source>
</evidence>
<dbReference type="STRING" id="1382522.W6MUH3"/>
<feature type="compositionally biased region" description="Acidic residues" evidence="10">
    <location>
        <begin position="445"/>
        <end position="460"/>
    </location>
</feature>
<evidence type="ECO:0000256" key="8">
    <source>
        <dbReference type="ARBA" id="ARBA00044345"/>
    </source>
</evidence>
<dbReference type="InterPro" id="IPR005835">
    <property type="entry name" value="NTP_transferase_dom"/>
</dbReference>
<evidence type="ECO:0000313" key="12">
    <source>
        <dbReference type="EMBL" id="CDK29282.1"/>
    </source>
</evidence>
<evidence type="ECO:0000259" key="11">
    <source>
        <dbReference type="PROSITE" id="PS51363"/>
    </source>
</evidence>
<dbReference type="SMART" id="SM00515">
    <property type="entry name" value="eIF5C"/>
    <property type="match status" value="1"/>
</dbReference>
<evidence type="ECO:0000256" key="10">
    <source>
        <dbReference type="SAM" id="MobiDB-lite"/>
    </source>
</evidence>
<dbReference type="SUPFAM" id="SSF48371">
    <property type="entry name" value="ARM repeat"/>
    <property type="match status" value="1"/>
</dbReference>
<keyword evidence="5" id="KW-0808">Transferase</keyword>
<dbReference type="PANTHER" id="PTHR45887">
    <property type="entry name" value="TRANSLATION INITIATION FACTOR EIF-2B SUBUNIT EPSILON"/>
    <property type="match status" value="1"/>
</dbReference>
<dbReference type="GO" id="GO:0016740">
    <property type="term" value="F:transferase activity"/>
    <property type="evidence" value="ECO:0007669"/>
    <property type="project" value="UniProtKB-KW"/>
</dbReference>
<accession>W6MUH3</accession>
<organism evidence="12 13">
    <name type="scientific">Kuraishia capsulata CBS 1993</name>
    <dbReference type="NCBI Taxonomy" id="1382522"/>
    <lineage>
        <taxon>Eukaryota</taxon>
        <taxon>Fungi</taxon>
        <taxon>Dikarya</taxon>
        <taxon>Ascomycota</taxon>
        <taxon>Saccharomycotina</taxon>
        <taxon>Pichiomycetes</taxon>
        <taxon>Pichiales</taxon>
        <taxon>Pichiaceae</taxon>
        <taxon>Kuraishia</taxon>
    </lineage>
</organism>
<evidence type="ECO:0000256" key="5">
    <source>
        <dbReference type="ARBA" id="ARBA00022679"/>
    </source>
</evidence>
<comment type="subunit">
    <text evidence="9">Component of the translation initiation factor 2B (eIF2B) complex which is a heterodecamer of two sets of five different subunits: alpha, beta, gamma, delta and epsilon. Subunits alpha, beta and delta comprise a regulatory subcomplex and subunits epsilon and gamma comprise a catalytic subcomplex. Within the complex, the hexameric regulatory complex resides at the center, with the two heterodimeric catalytic subcomplexes bound on opposite sides.</text>
</comment>
<comment type="subcellular location">
    <subcellularLocation>
        <location evidence="1">Cytoplasm</location>
        <location evidence="1">Cytosol</location>
    </subcellularLocation>
</comment>
<dbReference type="PROSITE" id="PS51363">
    <property type="entry name" value="W2"/>
    <property type="match status" value="1"/>
</dbReference>
<dbReference type="InterPro" id="IPR056764">
    <property type="entry name" value="LbH_EIF2B3/5"/>
</dbReference>
<dbReference type="GO" id="GO:0031369">
    <property type="term" value="F:translation initiation factor binding"/>
    <property type="evidence" value="ECO:0007669"/>
    <property type="project" value="InterPro"/>
</dbReference>
<dbReference type="CDD" id="cd04197">
    <property type="entry name" value="eIF-2B_epsilon_N"/>
    <property type="match status" value="1"/>
</dbReference>
<evidence type="ECO:0000256" key="3">
    <source>
        <dbReference type="ARBA" id="ARBA00022490"/>
    </source>
</evidence>
<dbReference type="Proteomes" id="UP000019384">
    <property type="component" value="Unassembled WGS sequence"/>
</dbReference>
<dbReference type="GeneID" id="34522657"/>
<dbReference type="GO" id="GO:0005829">
    <property type="term" value="C:cytosol"/>
    <property type="evidence" value="ECO:0007669"/>
    <property type="project" value="UniProtKB-SubCell"/>
</dbReference>
<dbReference type="GO" id="GO:0005085">
    <property type="term" value="F:guanyl-nucleotide exchange factor activity"/>
    <property type="evidence" value="ECO:0007669"/>
    <property type="project" value="EnsemblFungi"/>
</dbReference>
<dbReference type="GO" id="GO:0006446">
    <property type="term" value="P:regulation of translational initiation"/>
    <property type="evidence" value="ECO:0007669"/>
    <property type="project" value="EnsemblFungi"/>
</dbReference>
<feature type="domain" description="W2" evidence="11">
    <location>
        <begin position="551"/>
        <end position="722"/>
    </location>
</feature>
<dbReference type="InterPro" id="IPR018357">
    <property type="entry name" value="Hexapep_transf_CS"/>
</dbReference>
<dbReference type="InterPro" id="IPR044123">
    <property type="entry name" value="W2_eIF2B_epsilon"/>
</dbReference>
<keyword evidence="3" id="KW-0963">Cytoplasm</keyword>
<dbReference type="AlphaFoldDB" id="W6MUH3"/>
<dbReference type="SUPFAM" id="SSF53448">
    <property type="entry name" value="Nucleotide-diphospho-sugar transferases"/>
    <property type="match status" value="1"/>
</dbReference>
<dbReference type="HOGENOM" id="CLU_012507_1_0_1"/>
<proteinExistence type="inferred from homology"/>
<gene>
    <name evidence="12" type="ORF">KUCA_T00005270001</name>
</gene>
<dbReference type="PANTHER" id="PTHR45887:SF1">
    <property type="entry name" value="TRANSLATION INITIATION FACTOR EIF-2B SUBUNIT EPSILON"/>
    <property type="match status" value="1"/>
</dbReference>
<dbReference type="Pfam" id="PF02020">
    <property type="entry name" value="W2"/>
    <property type="match status" value="1"/>
</dbReference>
<dbReference type="PROSITE" id="PS00101">
    <property type="entry name" value="HEXAPEP_TRANSFERASES"/>
    <property type="match status" value="1"/>
</dbReference>
<dbReference type="Gene3D" id="1.25.40.180">
    <property type="match status" value="1"/>
</dbReference>
<dbReference type="InterPro" id="IPR035543">
    <property type="entry name" value="eIF-2B_epsilon_N"/>
</dbReference>
<dbReference type="GO" id="GO:0005851">
    <property type="term" value="C:eukaryotic translation initiation factor 2B complex"/>
    <property type="evidence" value="ECO:0007669"/>
    <property type="project" value="EnsemblFungi"/>
</dbReference>
<feature type="region of interest" description="Disordered" evidence="10">
    <location>
        <begin position="443"/>
        <end position="482"/>
    </location>
</feature>
<evidence type="ECO:0000256" key="2">
    <source>
        <dbReference type="ARBA" id="ARBA00007878"/>
    </source>
</evidence>
<sequence length="724" mass="80690">MPPKSSRKASGTHVEEDEPALQAIVLTDSFQTRFMPLTSVRPRCLLPLANVPLIEYTLEFLAQANVSEVYLMCSAHGDQIQSYIDESKWVSSSSPFKKIQTVMSLESKSVGDAMRDVDSRGLITNDFVLVSGDVITNLELDKVVAAHRARRIADKDHIVTMVLTEASPLHRTRSHVEPSCFILDKTSSRCLYFQDIPAVSGAKSAVSIDPEILEDVGEFEIRNDLIDCHVDICSPAVPAIFQENFDYQSLRSDFIKGVLSSDLLKKNIYAHVTKDDYAARVESWQTYDAVSQDVLERWCYPIAPDRNLLDDQTYTHESKHIYKEEGVILSQSCKIVSCVAIGSETFIGDGTKVTSSVIGRNCTIGKNVIIEHSYIWDGAVVGDGCVIRHAIIAANTEVRPNVMVDSGSVIGFEVVVDENVIVPNNTKIVKVPVQKLTDSMITSLDSEDESSENDESDISEDESHKERPTSATHDPSVVGQNGVGFLYESDTEDEDDSANGAVYNGIVYQMKGLNMSDVSIASTVVAGQLNMRRKKRTQSINSAYTMTDEEYDDEEEFGKEAIATVERAMENNHDIDTALLELNTLRMSMNVTYHEVRLATCSAMTKRVEHFIETQTLGVKEATLKVFNQWGSLFKRQVFELEDQVDLLQILQKACEDFKSADTGASVLMLSLNVLYEEDIVEEEQIYQWWDGAKAKGLGEFGSKAGKWVEWLREAESESESDED</sequence>
<dbReference type="Gene3D" id="2.160.10.10">
    <property type="entry name" value="Hexapeptide repeat proteins"/>
    <property type="match status" value="1"/>
</dbReference>
<keyword evidence="13" id="KW-1185">Reference proteome</keyword>
<dbReference type="InterPro" id="IPR051956">
    <property type="entry name" value="eIF2B_epsilon"/>
</dbReference>
<reference evidence="12" key="1">
    <citation type="submission" date="2013-12" db="EMBL/GenBank/DDBJ databases">
        <authorList>
            <person name="Genoscope - CEA"/>
        </authorList>
    </citation>
    <scope>NUCLEOTIDE SEQUENCE</scope>
    <source>
        <strain evidence="12">CBS 1993</strain>
    </source>
</reference>
<evidence type="ECO:0000256" key="4">
    <source>
        <dbReference type="ARBA" id="ARBA00022540"/>
    </source>
</evidence>
<dbReference type="OrthoDB" id="424572at2759"/>
<keyword evidence="6" id="KW-0648">Protein biosynthesis</keyword>